<dbReference type="GO" id="GO:0006820">
    <property type="term" value="P:monoatomic anion transport"/>
    <property type="evidence" value="ECO:0007669"/>
    <property type="project" value="TreeGrafter"/>
</dbReference>
<evidence type="ECO:0000256" key="19">
    <source>
        <dbReference type="ARBA" id="ARBA00051447"/>
    </source>
</evidence>
<feature type="transmembrane region" description="Helical" evidence="26">
    <location>
        <begin position="388"/>
        <end position="410"/>
    </location>
</feature>
<name>A0A210QK65_MIZYE</name>
<evidence type="ECO:0000256" key="23">
    <source>
        <dbReference type="ARBA" id="ARBA00080244"/>
    </source>
</evidence>
<protein>
    <recommendedName>
        <fullName evidence="22">Sialin</fullName>
    </recommendedName>
    <alternativeName>
        <fullName evidence="25">H(+)/nitrate cotransporter</fullName>
    </alternativeName>
    <alternativeName>
        <fullName evidence="23">H(+)/sialic acid cotransporter</fullName>
    </alternativeName>
    <alternativeName>
        <fullName evidence="24">Vesicular excitatory amino acid transporter</fullName>
    </alternativeName>
</protein>
<evidence type="ECO:0000256" key="20">
    <source>
        <dbReference type="ARBA" id="ARBA00051612"/>
    </source>
</evidence>
<keyword evidence="10" id="KW-0770">Synapse</keyword>
<comment type="catalytic activity">
    <reaction evidence="15">
        <text>2 nitrate(out) + H(+)(out) = 2 nitrate(in) + H(+)(in)</text>
        <dbReference type="Rhea" id="RHEA:71539"/>
        <dbReference type="ChEBI" id="CHEBI:15378"/>
        <dbReference type="ChEBI" id="CHEBI:17632"/>
    </reaction>
    <physiologicalReaction direction="left-to-right" evidence="15">
        <dbReference type="Rhea" id="RHEA:71540"/>
    </physiologicalReaction>
</comment>
<comment type="catalytic activity">
    <reaction evidence="19">
        <text>L-glutamate(out) = L-glutamate(in)</text>
        <dbReference type="Rhea" id="RHEA:66336"/>
        <dbReference type="ChEBI" id="CHEBI:29985"/>
    </reaction>
    <physiologicalReaction direction="left-to-right" evidence="19">
        <dbReference type="Rhea" id="RHEA:66337"/>
    </physiologicalReaction>
</comment>
<evidence type="ECO:0000256" key="26">
    <source>
        <dbReference type="SAM" id="Phobius"/>
    </source>
</evidence>
<evidence type="ECO:0000256" key="25">
    <source>
        <dbReference type="ARBA" id="ARBA00081925"/>
    </source>
</evidence>
<evidence type="ECO:0000256" key="5">
    <source>
        <dbReference type="ARBA" id="ARBA00022448"/>
    </source>
</evidence>
<comment type="caution">
    <text evidence="28">The sequence shown here is derived from an EMBL/GenBank/DDBJ whole genome shotgun (WGS) entry which is preliminary data.</text>
</comment>
<sequence length="448" mass="49225">MTSVNYELGEKGKPLEESEQIPVHTGYGARHTFTILSFIGYFNLYALRHNLSIAMVAMANHTDSISNPNTSASWECPDPVNNVTTKPTANKAMDFDWDEATQGLILSSFFYGYVATQIPGGMLSERFGGKHLVGFGILIMAILTILTPLVAAEFGTWALITTRVIEGLVSGAAFTAIANMQGKWTPEMERTLLTATANAGAFVGNVVVLPVTGYLCSSFFLGGWPASFYIFGGIGCLWFLFWHFLIYETPGTHPRISSKERKYIESTAGQRANKSYPIPWKGILTTPAIWAIMFAAFFHSWGFYINTTVMPTYMNKIQKFNITQDGLLMAIPNLMTVFTGLFGGWLADHMRRSRCLSTIAVRKLFTSVGLLSAALCLPLMPLAGCDHVVIVTLTVVGNGMMGFCAAGFYVNFLDIGFNFSGNYATVADDILRIYGFLRGWDIDVSGVR</sequence>
<evidence type="ECO:0000256" key="12">
    <source>
        <dbReference type="ARBA" id="ARBA00023180"/>
    </source>
</evidence>
<evidence type="ECO:0000256" key="22">
    <source>
        <dbReference type="ARBA" id="ARBA00069713"/>
    </source>
</evidence>
<dbReference type="SUPFAM" id="SSF103473">
    <property type="entry name" value="MFS general substrate transporter"/>
    <property type="match status" value="1"/>
</dbReference>
<evidence type="ECO:0000256" key="4">
    <source>
        <dbReference type="ARBA" id="ARBA00004656"/>
    </source>
</evidence>
<keyword evidence="6" id="KW-1003">Cell membrane</keyword>
<dbReference type="AlphaFoldDB" id="A0A210QK65"/>
<feature type="domain" description="Major facilitator superfamily (MFS) profile" evidence="27">
    <location>
        <begin position="29"/>
        <end position="448"/>
    </location>
</feature>
<evidence type="ECO:0000256" key="9">
    <source>
        <dbReference type="ARBA" id="ARBA00022989"/>
    </source>
</evidence>
<evidence type="ECO:0000256" key="17">
    <source>
        <dbReference type="ARBA" id="ARBA00050625"/>
    </source>
</evidence>
<dbReference type="GO" id="GO:0016323">
    <property type="term" value="C:basolateral plasma membrane"/>
    <property type="evidence" value="ECO:0007669"/>
    <property type="project" value="UniProtKB-SubCell"/>
</dbReference>
<comment type="catalytic activity">
    <reaction evidence="18">
        <text>N-acetyl-L-aspartyl-L-glutamate(out) = N-acetyl-L-aspartyl-L-glutamate(in)</text>
        <dbReference type="Rhea" id="RHEA:72599"/>
        <dbReference type="ChEBI" id="CHEBI:76931"/>
    </reaction>
    <physiologicalReaction direction="left-to-right" evidence="18">
        <dbReference type="Rhea" id="RHEA:72600"/>
    </physiologicalReaction>
</comment>
<dbReference type="PROSITE" id="PS50850">
    <property type="entry name" value="MFS"/>
    <property type="match status" value="1"/>
</dbReference>
<keyword evidence="7 26" id="KW-0812">Transmembrane</keyword>
<keyword evidence="13" id="KW-0458">Lysosome</keyword>
<keyword evidence="12" id="KW-0325">Glycoprotein</keyword>
<evidence type="ECO:0000256" key="8">
    <source>
        <dbReference type="ARBA" id="ARBA00022847"/>
    </source>
</evidence>
<gene>
    <name evidence="28" type="ORF">KP79_PYT23977</name>
</gene>
<feature type="transmembrane region" description="Helical" evidence="26">
    <location>
        <begin position="157"/>
        <end position="178"/>
    </location>
</feature>
<evidence type="ECO:0000256" key="11">
    <source>
        <dbReference type="ARBA" id="ARBA00023136"/>
    </source>
</evidence>
<reference evidence="28 29" key="1">
    <citation type="journal article" date="2017" name="Nat. Ecol. Evol.">
        <title>Scallop genome provides insights into evolution of bilaterian karyotype and development.</title>
        <authorList>
            <person name="Wang S."/>
            <person name="Zhang J."/>
            <person name="Jiao W."/>
            <person name="Li J."/>
            <person name="Xun X."/>
            <person name="Sun Y."/>
            <person name="Guo X."/>
            <person name="Huan P."/>
            <person name="Dong B."/>
            <person name="Zhang L."/>
            <person name="Hu X."/>
            <person name="Sun X."/>
            <person name="Wang J."/>
            <person name="Zhao C."/>
            <person name="Wang Y."/>
            <person name="Wang D."/>
            <person name="Huang X."/>
            <person name="Wang R."/>
            <person name="Lv J."/>
            <person name="Li Y."/>
            <person name="Zhang Z."/>
            <person name="Liu B."/>
            <person name="Lu W."/>
            <person name="Hui Y."/>
            <person name="Liang J."/>
            <person name="Zhou Z."/>
            <person name="Hou R."/>
            <person name="Li X."/>
            <person name="Liu Y."/>
            <person name="Li H."/>
            <person name="Ning X."/>
            <person name="Lin Y."/>
            <person name="Zhao L."/>
            <person name="Xing Q."/>
            <person name="Dou J."/>
            <person name="Li Y."/>
            <person name="Mao J."/>
            <person name="Guo H."/>
            <person name="Dou H."/>
            <person name="Li T."/>
            <person name="Mu C."/>
            <person name="Jiang W."/>
            <person name="Fu Q."/>
            <person name="Fu X."/>
            <person name="Miao Y."/>
            <person name="Liu J."/>
            <person name="Yu Q."/>
            <person name="Li R."/>
            <person name="Liao H."/>
            <person name="Li X."/>
            <person name="Kong Y."/>
            <person name="Jiang Z."/>
            <person name="Chourrout D."/>
            <person name="Li R."/>
            <person name="Bao Z."/>
        </authorList>
    </citation>
    <scope>NUCLEOTIDE SEQUENCE [LARGE SCALE GENOMIC DNA]</scope>
    <source>
        <strain evidence="28 29">PY_sf001</strain>
    </source>
</reference>
<proteinExistence type="predicted"/>
<dbReference type="InterPro" id="IPR036259">
    <property type="entry name" value="MFS_trans_sf"/>
</dbReference>
<evidence type="ECO:0000256" key="1">
    <source>
        <dbReference type="ARBA" id="ARBA00004432"/>
    </source>
</evidence>
<dbReference type="Gene3D" id="1.20.1250.20">
    <property type="entry name" value="MFS general substrate transporter like domains"/>
    <property type="match status" value="2"/>
</dbReference>
<dbReference type="PANTHER" id="PTHR11662">
    <property type="entry name" value="SOLUTE CARRIER FAMILY 17"/>
    <property type="match status" value="1"/>
</dbReference>
<evidence type="ECO:0000313" key="29">
    <source>
        <dbReference type="Proteomes" id="UP000242188"/>
    </source>
</evidence>
<dbReference type="PANTHER" id="PTHR11662:SF399">
    <property type="entry name" value="FI19708P1-RELATED"/>
    <property type="match status" value="1"/>
</dbReference>
<dbReference type="InterPro" id="IPR050382">
    <property type="entry name" value="MFS_Na/Anion_cotransporter"/>
</dbReference>
<keyword evidence="11 26" id="KW-0472">Membrane</keyword>
<comment type="catalytic activity">
    <reaction evidence="16">
        <text>L-aspartate(out) = L-aspartate(in)</text>
        <dbReference type="Rhea" id="RHEA:66332"/>
        <dbReference type="ChEBI" id="CHEBI:29991"/>
    </reaction>
    <physiologicalReaction direction="left-to-right" evidence="16">
        <dbReference type="Rhea" id="RHEA:66333"/>
    </physiologicalReaction>
</comment>
<evidence type="ECO:0000256" key="15">
    <source>
        <dbReference type="ARBA" id="ARBA00050101"/>
    </source>
</evidence>
<feature type="transmembrane region" description="Helical" evidence="26">
    <location>
        <begin position="132"/>
        <end position="151"/>
    </location>
</feature>
<dbReference type="GO" id="GO:0005765">
    <property type="term" value="C:lysosomal membrane"/>
    <property type="evidence" value="ECO:0007669"/>
    <property type="project" value="UniProtKB-SubCell"/>
</dbReference>
<evidence type="ECO:0000256" key="6">
    <source>
        <dbReference type="ARBA" id="ARBA00022475"/>
    </source>
</evidence>
<dbReference type="EMBL" id="NEDP02003225">
    <property type="protein sequence ID" value="OWF49145.1"/>
    <property type="molecule type" value="Genomic_DNA"/>
</dbReference>
<evidence type="ECO:0000256" key="24">
    <source>
        <dbReference type="ARBA" id="ARBA00081195"/>
    </source>
</evidence>
<evidence type="ECO:0000256" key="7">
    <source>
        <dbReference type="ARBA" id="ARBA00022692"/>
    </source>
</evidence>
<dbReference type="Proteomes" id="UP000242188">
    <property type="component" value="Unassembled WGS sequence"/>
</dbReference>
<dbReference type="GO" id="GO:0015293">
    <property type="term" value="F:symporter activity"/>
    <property type="evidence" value="ECO:0007669"/>
    <property type="project" value="UniProtKB-KW"/>
</dbReference>
<evidence type="ECO:0000259" key="27">
    <source>
        <dbReference type="PROSITE" id="PS50850"/>
    </source>
</evidence>
<keyword evidence="8" id="KW-0769">Symport</keyword>
<comment type="function">
    <text evidence="21">Receptor for CM101, a polysaccharide produced by group B Streptococcus with antipathoangiogenic properties.</text>
</comment>
<feature type="transmembrane region" description="Helical" evidence="26">
    <location>
        <begin position="226"/>
        <end position="247"/>
    </location>
</feature>
<keyword evidence="5" id="KW-0813">Transport</keyword>
<evidence type="ECO:0000313" key="28">
    <source>
        <dbReference type="EMBL" id="OWF49145.1"/>
    </source>
</evidence>
<accession>A0A210QK65</accession>
<feature type="transmembrane region" description="Helical" evidence="26">
    <location>
        <begin position="283"/>
        <end position="306"/>
    </location>
</feature>
<comment type="subcellular location">
    <subcellularLocation>
        <location evidence="2">Basolateral cell membrane</location>
        <topology evidence="2">Multi-pass membrane protein</topology>
    </subcellularLocation>
    <subcellularLocation>
        <location evidence="3">Cytoplasmic vesicle</location>
        <location evidence="3">Secretory vesicle membrane</location>
        <topology evidence="3">Multi-pass membrane protein</topology>
    </subcellularLocation>
    <subcellularLocation>
        <location evidence="1">Cytoplasmic vesicle</location>
        <location evidence="1">Secretory vesicle</location>
        <location evidence="1">Synaptic vesicle membrane</location>
    </subcellularLocation>
    <subcellularLocation>
        <location evidence="4">Lysosome membrane</location>
    </subcellularLocation>
</comment>
<comment type="catalytic activity">
    <reaction evidence="20">
        <text>D-glucuronate(out) + H(+)(out) = D-glucuronate(in) + H(+)(in)</text>
        <dbReference type="Rhea" id="RHEA:72591"/>
        <dbReference type="ChEBI" id="CHEBI:15378"/>
        <dbReference type="ChEBI" id="CHEBI:58720"/>
    </reaction>
    <physiologicalReaction direction="left-to-right" evidence="20">
        <dbReference type="Rhea" id="RHEA:72592"/>
    </physiologicalReaction>
</comment>
<keyword evidence="29" id="KW-1185">Reference proteome</keyword>
<feature type="transmembrane region" description="Helical" evidence="26">
    <location>
        <begin position="326"/>
        <end position="347"/>
    </location>
</feature>
<dbReference type="Pfam" id="PF07690">
    <property type="entry name" value="MFS_1"/>
    <property type="match status" value="1"/>
</dbReference>
<evidence type="ECO:0000256" key="14">
    <source>
        <dbReference type="ARBA" id="ARBA00023329"/>
    </source>
</evidence>
<dbReference type="InterPro" id="IPR020846">
    <property type="entry name" value="MFS_dom"/>
</dbReference>
<keyword evidence="14" id="KW-0968">Cytoplasmic vesicle</keyword>
<evidence type="ECO:0000256" key="16">
    <source>
        <dbReference type="ARBA" id="ARBA00050554"/>
    </source>
</evidence>
<evidence type="ECO:0000256" key="18">
    <source>
        <dbReference type="ARBA" id="ARBA00051403"/>
    </source>
</evidence>
<dbReference type="InterPro" id="IPR011701">
    <property type="entry name" value="MFS"/>
</dbReference>
<evidence type="ECO:0000256" key="3">
    <source>
        <dbReference type="ARBA" id="ARBA00004638"/>
    </source>
</evidence>
<evidence type="ECO:0000256" key="10">
    <source>
        <dbReference type="ARBA" id="ARBA00023018"/>
    </source>
</evidence>
<evidence type="ECO:0000256" key="21">
    <source>
        <dbReference type="ARBA" id="ARBA00056891"/>
    </source>
</evidence>
<evidence type="ECO:0000256" key="2">
    <source>
        <dbReference type="ARBA" id="ARBA00004554"/>
    </source>
</evidence>
<feature type="transmembrane region" description="Helical" evidence="26">
    <location>
        <begin position="199"/>
        <end position="220"/>
    </location>
</feature>
<keyword evidence="9 26" id="KW-1133">Transmembrane helix</keyword>
<evidence type="ECO:0000256" key="13">
    <source>
        <dbReference type="ARBA" id="ARBA00023228"/>
    </source>
</evidence>
<feature type="transmembrane region" description="Helical" evidence="26">
    <location>
        <begin position="359"/>
        <end position="382"/>
    </location>
</feature>
<organism evidence="28 29">
    <name type="scientific">Mizuhopecten yessoensis</name>
    <name type="common">Japanese scallop</name>
    <name type="synonym">Patinopecten yessoensis</name>
    <dbReference type="NCBI Taxonomy" id="6573"/>
    <lineage>
        <taxon>Eukaryota</taxon>
        <taxon>Metazoa</taxon>
        <taxon>Spiralia</taxon>
        <taxon>Lophotrochozoa</taxon>
        <taxon>Mollusca</taxon>
        <taxon>Bivalvia</taxon>
        <taxon>Autobranchia</taxon>
        <taxon>Pteriomorphia</taxon>
        <taxon>Pectinida</taxon>
        <taxon>Pectinoidea</taxon>
        <taxon>Pectinidae</taxon>
        <taxon>Mizuhopecten</taxon>
    </lineage>
</organism>
<dbReference type="OrthoDB" id="2985014at2759"/>
<dbReference type="GO" id="GO:0030672">
    <property type="term" value="C:synaptic vesicle membrane"/>
    <property type="evidence" value="ECO:0007669"/>
    <property type="project" value="UniProtKB-SubCell"/>
</dbReference>
<dbReference type="FunFam" id="1.20.1250.20:FF:000003">
    <property type="entry name" value="Solute carrier family 17 member 3"/>
    <property type="match status" value="1"/>
</dbReference>
<dbReference type="GO" id="GO:0046942">
    <property type="term" value="P:carboxylic acid transport"/>
    <property type="evidence" value="ECO:0007669"/>
    <property type="project" value="UniProtKB-ARBA"/>
</dbReference>
<dbReference type="STRING" id="6573.A0A210QK65"/>
<dbReference type="FunFam" id="1.20.1250.20:FF:000067">
    <property type="entry name" value="sialin isoform X2"/>
    <property type="match status" value="1"/>
</dbReference>
<comment type="catalytic activity">
    <reaction evidence="17">
        <text>N-acetylneuraminate(in) + H(+)(in) = N-acetylneuraminate(out) + H(+)(out)</text>
        <dbReference type="Rhea" id="RHEA:28987"/>
        <dbReference type="ChEBI" id="CHEBI:15378"/>
        <dbReference type="ChEBI" id="CHEBI:35418"/>
    </reaction>
    <physiologicalReaction direction="right-to-left" evidence="17">
        <dbReference type="Rhea" id="RHEA:28989"/>
    </physiologicalReaction>
</comment>